<evidence type="ECO:0000313" key="1">
    <source>
        <dbReference type="EMBL" id="GGF88123.1"/>
    </source>
</evidence>
<name>A0A917FJ05_9BACL</name>
<sequence>MYDEFNQYITEFSDENSKNDFWYDVGAIRATEILSEFTHQDWEVLLKEISNKTVEWKRNLAYCLDDANNIYELRALLLLIDTDDEELIEVCADSLRSFINAENKQLILSNKRFIENIRIKMNCCGNATRAVFADFLQRLSK</sequence>
<protein>
    <recommendedName>
        <fullName evidence="3">HEAT repeat domain-containing protein</fullName>
    </recommendedName>
</protein>
<dbReference type="AlphaFoldDB" id="A0A917FJ05"/>
<organism evidence="1 2">
    <name type="scientific">Paenibacillus albidus</name>
    <dbReference type="NCBI Taxonomy" id="2041023"/>
    <lineage>
        <taxon>Bacteria</taxon>
        <taxon>Bacillati</taxon>
        <taxon>Bacillota</taxon>
        <taxon>Bacilli</taxon>
        <taxon>Bacillales</taxon>
        <taxon>Paenibacillaceae</taxon>
        <taxon>Paenibacillus</taxon>
    </lineage>
</organism>
<reference evidence="1" key="2">
    <citation type="submission" date="2020-09" db="EMBL/GenBank/DDBJ databases">
        <authorList>
            <person name="Sun Q."/>
            <person name="Zhou Y."/>
        </authorList>
    </citation>
    <scope>NUCLEOTIDE SEQUENCE</scope>
    <source>
        <strain evidence="1">CGMCC 1.16134</strain>
    </source>
</reference>
<dbReference type="RefSeq" id="WP_189027388.1">
    <property type="nucleotide sequence ID" value="NZ_BMKR01000015.1"/>
</dbReference>
<evidence type="ECO:0008006" key="3">
    <source>
        <dbReference type="Google" id="ProtNLM"/>
    </source>
</evidence>
<reference evidence="1" key="1">
    <citation type="journal article" date="2014" name="Int. J. Syst. Evol. Microbiol.">
        <title>Complete genome sequence of Corynebacterium casei LMG S-19264T (=DSM 44701T), isolated from a smear-ripened cheese.</title>
        <authorList>
            <consortium name="US DOE Joint Genome Institute (JGI-PGF)"/>
            <person name="Walter F."/>
            <person name="Albersmeier A."/>
            <person name="Kalinowski J."/>
            <person name="Ruckert C."/>
        </authorList>
    </citation>
    <scope>NUCLEOTIDE SEQUENCE</scope>
    <source>
        <strain evidence="1">CGMCC 1.16134</strain>
    </source>
</reference>
<dbReference type="Proteomes" id="UP000637643">
    <property type="component" value="Unassembled WGS sequence"/>
</dbReference>
<comment type="caution">
    <text evidence="1">The sequence shown here is derived from an EMBL/GenBank/DDBJ whole genome shotgun (WGS) entry which is preliminary data.</text>
</comment>
<accession>A0A917FJ05</accession>
<evidence type="ECO:0000313" key="2">
    <source>
        <dbReference type="Proteomes" id="UP000637643"/>
    </source>
</evidence>
<keyword evidence="2" id="KW-1185">Reference proteome</keyword>
<gene>
    <name evidence="1" type="ORF">GCM10010912_36730</name>
</gene>
<dbReference type="EMBL" id="BMKR01000015">
    <property type="protein sequence ID" value="GGF88123.1"/>
    <property type="molecule type" value="Genomic_DNA"/>
</dbReference>
<proteinExistence type="predicted"/>